<organism evidence="2 3">
    <name type="scientific">Cephalotus follicularis</name>
    <name type="common">Albany pitcher plant</name>
    <dbReference type="NCBI Taxonomy" id="3775"/>
    <lineage>
        <taxon>Eukaryota</taxon>
        <taxon>Viridiplantae</taxon>
        <taxon>Streptophyta</taxon>
        <taxon>Embryophyta</taxon>
        <taxon>Tracheophyta</taxon>
        <taxon>Spermatophyta</taxon>
        <taxon>Magnoliopsida</taxon>
        <taxon>eudicotyledons</taxon>
        <taxon>Gunneridae</taxon>
        <taxon>Pentapetalae</taxon>
        <taxon>rosids</taxon>
        <taxon>fabids</taxon>
        <taxon>Oxalidales</taxon>
        <taxon>Cephalotaceae</taxon>
        <taxon>Cephalotus</taxon>
    </lineage>
</organism>
<accession>A0A1Q3D768</accession>
<feature type="region of interest" description="Disordered" evidence="1">
    <location>
        <begin position="82"/>
        <end position="106"/>
    </location>
</feature>
<evidence type="ECO:0008006" key="4">
    <source>
        <dbReference type="Google" id="ProtNLM"/>
    </source>
</evidence>
<evidence type="ECO:0000313" key="2">
    <source>
        <dbReference type="EMBL" id="GAV88347.1"/>
    </source>
</evidence>
<dbReference type="OrthoDB" id="5544992at2759"/>
<proteinExistence type="predicted"/>
<name>A0A1Q3D768_CEPFO</name>
<dbReference type="EMBL" id="BDDD01004800">
    <property type="protein sequence ID" value="GAV88347.1"/>
    <property type="molecule type" value="Genomic_DNA"/>
</dbReference>
<keyword evidence="3" id="KW-1185">Reference proteome</keyword>
<dbReference type="PANTHER" id="PTHR34222">
    <property type="entry name" value="GAG_PRE-INTEGRS DOMAIN-CONTAINING PROTEIN"/>
    <property type="match status" value="1"/>
</dbReference>
<evidence type="ECO:0000313" key="3">
    <source>
        <dbReference type="Proteomes" id="UP000187406"/>
    </source>
</evidence>
<evidence type="ECO:0000256" key="1">
    <source>
        <dbReference type="SAM" id="MobiDB-lite"/>
    </source>
</evidence>
<dbReference type="AlphaFoldDB" id="A0A1Q3D768"/>
<gene>
    <name evidence="2" type="ORF">CFOL_v3_31770</name>
</gene>
<dbReference type="InParanoid" id="A0A1Q3D768"/>
<comment type="caution">
    <text evidence="2">The sequence shown here is derived from an EMBL/GenBank/DDBJ whole genome shotgun (WGS) entry which is preliminary data.</text>
</comment>
<protein>
    <recommendedName>
        <fullName evidence="4">CCHC-type domain-containing protein</fullName>
    </recommendedName>
</protein>
<dbReference type="Proteomes" id="UP000187406">
    <property type="component" value="Unassembled WGS sequence"/>
</dbReference>
<sequence>MMSPLPTVGQANSLISQEESHRGIIAGGSSNVSNMPAAFYSNTSNYKGKADSRCEYCGWTGQTKENCYKLIGYPPGHRLYKGNQKKGGNFNAMNQKNADTSKKLLD</sequence>
<reference evidence="3" key="1">
    <citation type="submission" date="2016-04" db="EMBL/GenBank/DDBJ databases">
        <title>Cephalotus genome sequencing.</title>
        <authorList>
            <person name="Fukushima K."/>
            <person name="Hasebe M."/>
            <person name="Fang X."/>
        </authorList>
    </citation>
    <scope>NUCLEOTIDE SEQUENCE [LARGE SCALE GENOMIC DNA]</scope>
    <source>
        <strain evidence="3">cv. St1</strain>
    </source>
</reference>
<dbReference type="PANTHER" id="PTHR34222:SF97">
    <property type="entry name" value="CATALYTIC REGION, PUTATIVE-RELATED"/>
    <property type="match status" value="1"/>
</dbReference>